<dbReference type="GO" id="GO:0006813">
    <property type="term" value="P:potassium ion transport"/>
    <property type="evidence" value="ECO:0007669"/>
    <property type="project" value="InterPro"/>
</dbReference>
<keyword evidence="4" id="KW-0677">Repeat</keyword>
<feature type="transmembrane region" description="Helical" evidence="7">
    <location>
        <begin position="171"/>
        <end position="195"/>
    </location>
</feature>
<feature type="transmembrane region" description="Helical" evidence="7">
    <location>
        <begin position="91"/>
        <end position="108"/>
    </location>
</feature>
<dbReference type="Gene3D" id="3.30.70.1450">
    <property type="entry name" value="Regulator of K+ conductance, C-terminal domain"/>
    <property type="match status" value="2"/>
</dbReference>
<feature type="transmembrane region" description="Helical" evidence="7">
    <location>
        <begin position="574"/>
        <end position="594"/>
    </location>
</feature>
<feature type="transmembrane region" description="Helical" evidence="7">
    <location>
        <begin position="451"/>
        <end position="470"/>
    </location>
</feature>
<feature type="transmembrane region" description="Helical" evidence="7">
    <location>
        <begin position="533"/>
        <end position="554"/>
    </location>
</feature>
<keyword evidence="10" id="KW-1185">Reference proteome</keyword>
<sequence length="595" mass="65305">MATAAIITLIIIGVVVLLFATDWLPIDLVAILTMLALVLTGSISAEEGVAGFSNKATITVAFMFVLSEALLKTGALQVLAQRLSKLFKQNFNLGLLLMMLLIAFISAFVNNTPVVAVFIPVVIQIAHRAGLSPAKMLIPLSFASIFGGMCTLIGTSTNILVSGIAEKEGEAAIDLFAMSKMGIIFLVIGIVYMLIFGKKLLPNRANQDLKQRFNLRSYITEIEILEYSNSVNKAIMDAEMVKDLHLDVMEVRRSENKYNQPSGDFVLKANDVLKVRCNVDKIKTLKDQAKIVVATPIKIGDDDLKGKASTLVEMVISAESELHNKTLRELDFRRRFRAIPLAIQHRESISNEGIYDVKLRSGDIILAEVKTHYVKELKRIESKQKPPFVLLSEDVITDFDKPKFSLVLSLILIMIGLAAFNILDIMVGAISCVVMMVLFKVINMKELYKAINWKIIFLIAGTLSLGTAMVNTGLDVYIANFITYQLGSYGPVAIVSGLYLTTSMLTEIMSNNASAAIMAPIAIATAHGMDMEALPFLITVMFAASATFMTPVGYQTNAMVFSAGKYTFVDFFKVGVGLNILFWIAASILIPLLYF</sequence>
<feature type="transmembrane region" description="Helical" evidence="7">
    <location>
        <begin position="28"/>
        <end position="45"/>
    </location>
</feature>
<feature type="domain" description="RCK C-terminal" evidence="8">
    <location>
        <begin position="299"/>
        <end position="383"/>
    </location>
</feature>
<evidence type="ECO:0000259" key="8">
    <source>
        <dbReference type="PROSITE" id="PS51202"/>
    </source>
</evidence>
<feature type="transmembrane region" description="Helical" evidence="7">
    <location>
        <begin position="406"/>
        <end position="439"/>
    </location>
</feature>
<feature type="domain" description="RCK C-terminal" evidence="8">
    <location>
        <begin position="206"/>
        <end position="291"/>
    </location>
</feature>
<evidence type="ECO:0000256" key="6">
    <source>
        <dbReference type="ARBA" id="ARBA00023136"/>
    </source>
</evidence>
<dbReference type="AlphaFoldDB" id="A0A917EBW0"/>
<dbReference type="PROSITE" id="PS51202">
    <property type="entry name" value="RCK_C"/>
    <property type="match status" value="2"/>
</dbReference>
<comment type="subcellular location">
    <subcellularLocation>
        <location evidence="1">Membrane</location>
        <topology evidence="1">Multi-pass membrane protein</topology>
    </subcellularLocation>
</comment>
<evidence type="ECO:0000256" key="3">
    <source>
        <dbReference type="ARBA" id="ARBA00022692"/>
    </source>
</evidence>
<feature type="transmembrane region" description="Helical" evidence="7">
    <location>
        <begin position="57"/>
        <end position="79"/>
    </location>
</feature>
<dbReference type="InterPro" id="IPR036721">
    <property type="entry name" value="RCK_C_sf"/>
</dbReference>
<protein>
    <submittedName>
        <fullName evidence="9">Membrane protein</fullName>
    </submittedName>
</protein>
<evidence type="ECO:0000256" key="1">
    <source>
        <dbReference type="ARBA" id="ARBA00004141"/>
    </source>
</evidence>
<evidence type="ECO:0000256" key="5">
    <source>
        <dbReference type="ARBA" id="ARBA00022989"/>
    </source>
</evidence>
<dbReference type="RefSeq" id="WP_188406807.1">
    <property type="nucleotide sequence ID" value="NZ_BMGL01000012.1"/>
</dbReference>
<comment type="caution">
    <text evidence="9">The sequence shown here is derived from an EMBL/GenBank/DDBJ whole genome shotgun (WGS) entry which is preliminary data.</text>
</comment>
<dbReference type="EMBL" id="BMGL01000012">
    <property type="protein sequence ID" value="GGE19621.1"/>
    <property type="molecule type" value="Genomic_DNA"/>
</dbReference>
<dbReference type="InterPro" id="IPR006037">
    <property type="entry name" value="RCK_C"/>
</dbReference>
<dbReference type="InterPro" id="IPR031312">
    <property type="entry name" value="Na/sul_symport_CS"/>
</dbReference>
<proteinExistence type="predicted"/>
<dbReference type="InterPro" id="IPR051679">
    <property type="entry name" value="DASS-Related_Transporters"/>
</dbReference>
<keyword evidence="2" id="KW-0813">Transport</keyword>
<organism evidence="9 10">
    <name type="scientific">Psychroflexus salis</name>
    <dbReference type="NCBI Taxonomy" id="1526574"/>
    <lineage>
        <taxon>Bacteria</taxon>
        <taxon>Pseudomonadati</taxon>
        <taxon>Bacteroidota</taxon>
        <taxon>Flavobacteriia</taxon>
        <taxon>Flavobacteriales</taxon>
        <taxon>Flavobacteriaceae</taxon>
        <taxon>Psychroflexus</taxon>
    </lineage>
</organism>
<keyword evidence="6 7" id="KW-0472">Membrane</keyword>
<dbReference type="Proteomes" id="UP000599688">
    <property type="component" value="Unassembled WGS sequence"/>
</dbReference>
<dbReference type="Pfam" id="PF02080">
    <property type="entry name" value="TrkA_C"/>
    <property type="match status" value="2"/>
</dbReference>
<dbReference type="PANTHER" id="PTHR43652">
    <property type="entry name" value="BASIC AMINO ACID ANTIPORTER YFCC-RELATED"/>
    <property type="match status" value="1"/>
</dbReference>
<feature type="transmembrane region" description="Helical" evidence="7">
    <location>
        <begin position="143"/>
        <end position="165"/>
    </location>
</feature>
<evidence type="ECO:0000256" key="4">
    <source>
        <dbReference type="ARBA" id="ARBA00022737"/>
    </source>
</evidence>
<feature type="transmembrane region" description="Helical" evidence="7">
    <location>
        <begin position="6"/>
        <end position="21"/>
    </location>
</feature>
<dbReference type="GO" id="GO:0005886">
    <property type="term" value="C:plasma membrane"/>
    <property type="evidence" value="ECO:0007669"/>
    <property type="project" value="TreeGrafter"/>
</dbReference>
<evidence type="ECO:0000313" key="10">
    <source>
        <dbReference type="Proteomes" id="UP000599688"/>
    </source>
</evidence>
<accession>A0A917EBW0</accession>
<dbReference type="Pfam" id="PF03600">
    <property type="entry name" value="CitMHS"/>
    <property type="match status" value="1"/>
</dbReference>
<keyword evidence="5 7" id="KW-1133">Transmembrane helix</keyword>
<dbReference type="PANTHER" id="PTHR43652:SF2">
    <property type="entry name" value="BASIC AMINO ACID ANTIPORTER YFCC-RELATED"/>
    <property type="match status" value="1"/>
</dbReference>
<name>A0A917EBW0_9FLAO</name>
<dbReference type="PROSITE" id="PS01271">
    <property type="entry name" value="NA_SULFATE"/>
    <property type="match status" value="1"/>
</dbReference>
<keyword evidence="3 7" id="KW-0812">Transmembrane</keyword>
<dbReference type="InterPro" id="IPR004680">
    <property type="entry name" value="Cit_transptr-like_dom"/>
</dbReference>
<dbReference type="SUPFAM" id="SSF116726">
    <property type="entry name" value="TrkA C-terminal domain-like"/>
    <property type="match status" value="2"/>
</dbReference>
<evidence type="ECO:0000256" key="7">
    <source>
        <dbReference type="SAM" id="Phobius"/>
    </source>
</evidence>
<evidence type="ECO:0000256" key="2">
    <source>
        <dbReference type="ARBA" id="ARBA00022448"/>
    </source>
</evidence>
<dbReference type="GO" id="GO:0008324">
    <property type="term" value="F:monoatomic cation transmembrane transporter activity"/>
    <property type="evidence" value="ECO:0007669"/>
    <property type="project" value="InterPro"/>
</dbReference>
<gene>
    <name evidence="9" type="ORF">GCM10010831_20930</name>
</gene>
<reference evidence="9 10" key="1">
    <citation type="journal article" date="2014" name="Int. J. Syst. Evol. Microbiol.">
        <title>Complete genome sequence of Corynebacterium casei LMG S-19264T (=DSM 44701T), isolated from a smear-ripened cheese.</title>
        <authorList>
            <consortium name="US DOE Joint Genome Institute (JGI-PGF)"/>
            <person name="Walter F."/>
            <person name="Albersmeier A."/>
            <person name="Kalinowski J."/>
            <person name="Ruckert C."/>
        </authorList>
    </citation>
    <scope>NUCLEOTIDE SEQUENCE [LARGE SCALE GENOMIC DNA]</scope>
    <source>
        <strain evidence="9 10">CGMCC 1.12925</strain>
    </source>
</reference>
<evidence type="ECO:0000313" key="9">
    <source>
        <dbReference type="EMBL" id="GGE19621.1"/>
    </source>
</evidence>